<evidence type="ECO:0000256" key="3">
    <source>
        <dbReference type="ARBA" id="ARBA00023128"/>
    </source>
</evidence>
<accession>A0A8B9M5E6</accession>
<dbReference type="GO" id="GO:0005739">
    <property type="term" value="C:mitochondrion"/>
    <property type="evidence" value="ECO:0007669"/>
    <property type="project" value="UniProtKB-SubCell"/>
</dbReference>
<evidence type="ECO:0000256" key="1">
    <source>
        <dbReference type="ARBA" id="ARBA00004173"/>
    </source>
</evidence>
<reference evidence="6" key="1">
    <citation type="submission" date="2025-08" db="UniProtKB">
        <authorList>
            <consortium name="Ensembl"/>
        </authorList>
    </citation>
    <scope>IDENTIFICATION</scope>
</reference>
<evidence type="ECO:0000313" key="6">
    <source>
        <dbReference type="Ensembl" id="ENSANIP00000003052.1"/>
    </source>
</evidence>
<dbReference type="PANTHER" id="PTHR14215:SF2">
    <property type="entry name" value="MITOCHONDRIAL FISSION REGULATOR 2"/>
    <property type="match status" value="1"/>
</dbReference>
<evidence type="ECO:0000256" key="5">
    <source>
        <dbReference type="SAM" id="MobiDB-lite"/>
    </source>
</evidence>
<comment type="similarity">
    <text evidence="2 4">Belongs to the MTFR1 family.</text>
</comment>
<feature type="region of interest" description="Disordered" evidence="5">
    <location>
        <begin position="230"/>
        <end position="253"/>
    </location>
</feature>
<keyword evidence="3 4" id="KW-0496">Mitochondrion</keyword>
<dbReference type="AlphaFoldDB" id="A0A8B9M5E6"/>
<dbReference type="PANTHER" id="PTHR14215">
    <property type="entry name" value="PROTEIN OF UNKNOWN FUNCTION DUF729"/>
    <property type="match status" value="1"/>
</dbReference>
<reference evidence="6" key="2">
    <citation type="submission" date="2025-09" db="UniProtKB">
        <authorList>
            <consortium name="Ensembl"/>
        </authorList>
    </citation>
    <scope>IDENTIFICATION</scope>
</reference>
<keyword evidence="7" id="KW-1185">Reference proteome</keyword>
<dbReference type="Proteomes" id="UP000694541">
    <property type="component" value="Unplaced"/>
</dbReference>
<evidence type="ECO:0000313" key="7">
    <source>
        <dbReference type="Proteomes" id="UP000694541"/>
    </source>
</evidence>
<dbReference type="Pfam" id="PF05308">
    <property type="entry name" value="Mito_fiss_reg"/>
    <property type="match status" value="1"/>
</dbReference>
<organism evidence="6 7">
    <name type="scientific">Accipiter nisus</name>
    <name type="common">Eurasian sparrowhawk</name>
    <dbReference type="NCBI Taxonomy" id="211598"/>
    <lineage>
        <taxon>Eukaryota</taxon>
        <taxon>Metazoa</taxon>
        <taxon>Chordata</taxon>
        <taxon>Craniata</taxon>
        <taxon>Vertebrata</taxon>
        <taxon>Euteleostomi</taxon>
        <taxon>Archelosauria</taxon>
        <taxon>Archosauria</taxon>
        <taxon>Dinosauria</taxon>
        <taxon>Saurischia</taxon>
        <taxon>Theropoda</taxon>
        <taxon>Coelurosauria</taxon>
        <taxon>Aves</taxon>
        <taxon>Neognathae</taxon>
        <taxon>Neoaves</taxon>
        <taxon>Telluraves</taxon>
        <taxon>Accipitrimorphae</taxon>
        <taxon>Accipitriformes</taxon>
        <taxon>Accipitridae</taxon>
        <taxon>Accipitrinae</taxon>
        <taxon>Accipiter</taxon>
    </lineage>
</organism>
<name>A0A8B9M5E6_9AVES</name>
<sequence>SPGPLDEYGSTRSVVRRLGTILSLEPYPRPYFKVSPLGNNKQSTAPMPVTPSLADVLWVANDEGQAFTKLRTELWMKEKSTAYRDLCPSTDSTQGVPKHSTQKDSHFDQAALQKISALEDELTFLRAQIAAIVSVQTLGSLPSRKPFWFEANQFSFFCCRVPVHSLPLFGTSPLPLPPPPHPILFLPAMTSTPLSVSHNHFVIPSPPPLPSGLPSGVDASNSAIELIKQRRAARNSGSTAGDSADHQSTKNIPSMMDVLKDLNKVQLRAVERSPGGTPLSRPQKRQSSDWDPVALLTHALKQKFAYKNGDEDDSVDKENRSFDSSPFSSPEIPLVCFYIRICFHILEVTAVFVDSCRVFMSLQLLYNVFKPSA</sequence>
<evidence type="ECO:0000256" key="2">
    <source>
        <dbReference type="ARBA" id="ARBA00005807"/>
    </source>
</evidence>
<feature type="region of interest" description="Disordered" evidence="5">
    <location>
        <begin position="307"/>
        <end position="327"/>
    </location>
</feature>
<dbReference type="GO" id="GO:0000266">
    <property type="term" value="P:mitochondrial fission"/>
    <property type="evidence" value="ECO:0007669"/>
    <property type="project" value="UniProtKB-UniRule"/>
</dbReference>
<protein>
    <recommendedName>
        <fullName evidence="4">Mitochondrial fission regulator</fullName>
    </recommendedName>
</protein>
<dbReference type="Ensembl" id="ENSANIT00000003151.1">
    <property type="protein sequence ID" value="ENSANIP00000003052.1"/>
    <property type="gene ID" value="ENSANIG00000002085.1"/>
</dbReference>
<evidence type="ECO:0000256" key="4">
    <source>
        <dbReference type="RuleBase" id="RU369053"/>
    </source>
</evidence>
<dbReference type="GO" id="GO:0009060">
    <property type="term" value="P:aerobic respiration"/>
    <property type="evidence" value="ECO:0007669"/>
    <property type="project" value="UniProtKB-UniRule"/>
</dbReference>
<proteinExistence type="inferred from homology"/>
<comment type="function">
    <text evidence="4">Plays a role in mitochondrial aerobic respiration. Regulates mitochondrial organization and fission.</text>
</comment>
<comment type="subcellular location">
    <subcellularLocation>
        <location evidence="1 4">Mitochondrion</location>
    </subcellularLocation>
</comment>
<dbReference type="InterPro" id="IPR007972">
    <property type="entry name" value="Mtfr1"/>
</dbReference>